<dbReference type="EMBL" id="CM044704">
    <property type="protein sequence ID" value="KAI5666070.1"/>
    <property type="molecule type" value="Genomic_DNA"/>
</dbReference>
<proteinExistence type="predicted"/>
<evidence type="ECO:0000313" key="1">
    <source>
        <dbReference type="EMBL" id="KAI5666070.1"/>
    </source>
</evidence>
<organism evidence="1 2">
    <name type="scientific">Catharanthus roseus</name>
    <name type="common">Madagascar periwinkle</name>
    <name type="synonym">Vinca rosea</name>
    <dbReference type="NCBI Taxonomy" id="4058"/>
    <lineage>
        <taxon>Eukaryota</taxon>
        <taxon>Viridiplantae</taxon>
        <taxon>Streptophyta</taxon>
        <taxon>Embryophyta</taxon>
        <taxon>Tracheophyta</taxon>
        <taxon>Spermatophyta</taxon>
        <taxon>Magnoliopsida</taxon>
        <taxon>eudicotyledons</taxon>
        <taxon>Gunneridae</taxon>
        <taxon>Pentapetalae</taxon>
        <taxon>asterids</taxon>
        <taxon>lamiids</taxon>
        <taxon>Gentianales</taxon>
        <taxon>Apocynaceae</taxon>
        <taxon>Rauvolfioideae</taxon>
        <taxon>Vinceae</taxon>
        <taxon>Catharanthinae</taxon>
        <taxon>Catharanthus</taxon>
    </lineage>
</organism>
<dbReference type="Proteomes" id="UP001060085">
    <property type="component" value="Linkage Group LG04"/>
</dbReference>
<comment type="caution">
    <text evidence="1">The sequence shown here is derived from an EMBL/GenBank/DDBJ whole genome shotgun (WGS) entry which is preliminary data.</text>
</comment>
<sequence>MLPKDTSSMKLLSNRDSAGTTAPQGRKGIMAAALKVMFLSQCASLLPRSRRFLSSNSGKDLAKAIGELNTGSQFVPTNNAEKQSVSGLTHIGSKGEAQMVDISLKEVTTRVAMASCKVVLGREVFQLVSANQMGKGDVLSVAKIAGICGAKQTSNLIPLCHNINLTSVSVDLRLNPLDFSVEIEGEAASSGKAGVEMEAMTAVTIAGLTVYDMCKAASKDIQITDIRLEQKSGGKSGDWSRKKP</sequence>
<evidence type="ECO:0000313" key="2">
    <source>
        <dbReference type="Proteomes" id="UP001060085"/>
    </source>
</evidence>
<protein>
    <submittedName>
        <fullName evidence="1">Uncharacterized protein</fullName>
    </submittedName>
</protein>
<gene>
    <name evidence="1" type="ORF">M9H77_15923</name>
</gene>
<keyword evidence="2" id="KW-1185">Reference proteome</keyword>
<accession>A0ACC0AYX8</accession>
<name>A0ACC0AYX8_CATRO</name>
<reference evidence="2" key="1">
    <citation type="journal article" date="2023" name="Nat. Plants">
        <title>Single-cell RNA sequencing provides a high-resolution roadmap for understanding the multicellular compartmentation of specialized metabolism.</title>
        <authorList>
            <person name="Sun S."/>
            <person name="Shen X."/>
            <person name="Li Y."/>
            <person name="Li Y."/>
            <person name="Wang S."/>
            <person name="Li R."/>
            <person name="Zhang H."/>
            <person name="Shen G."/>
            <person name="Guo B."/>
            <person name="Wei J."/>
            <person name="Xu J."/>
            <person name="St-Pierre B."/>
            <person name="Chen S."/>
            <person name="Sun C."/>
        </authorList>
    </citation>
    <scope>NUCLEOTIDE SEQUENCE [LARGE SCALE GENOMIC DNA]</scope>
</reference>